<gene>
    <name evidence="1" type="ORF">H8L47_02980</name>
</gene>
<proteinExistence type="predicted"/>
<evidence type="ECO:0000313" key="1">
    <source>
        <dbReference type="EMBL" id="MBC3906528.1"/>
    </source>
</evidence>
<dbReference type="Proteomes" id="UP000646911">
    <property type="component" value="Unassembled WGS sequence"/>
</dbReference>
<organism evidence="1 2">
    <name type="scientific">Undibacterium umbellatum</name>
    <dbReference type="NCBI Taxonomy" id="2762300"/>
    <lineage>
        <taxon>Bacteria</taxon>
        <taxon>Pseudomonadati</taxon>
        <taxon>Pseudomonadota</taxon>
        <taxon>Betaproteobacteria</taxon>
        <taxon>Burkholderiales</taxon>
        <taxon>Oxalobacteraceae</taxon>
        <taxon>Undibacterium</taxon>
    </lineage>
</organism>
<evidence type="ECO:0000313" key="2">
    <source>
        <dbReference type="Proteomes" id="UP000646911"/>
    </source>
</evidence>
<sequence>MKLNDKVQTIDGRDFDPGRDAEDRIKWVANEGIRVSRIINRSGKQICRHCEVKFVDKL</sequence>
<comment type="caution">
    <text evidence="1">The sequence shown here is derived from an EMBL/GenBank/DDBJ whole genome shotgun (WGS) entry which is preliminary data.</text>
</comment>
<dbReference type="EMBL" id="JACOFX010000001">
    <property type="protein sequence ID" value="MBC3906528.1"/>
    <property type="molecule type" value="Genomic_DNA"/>
</dbReference>
<protein>
    <submittedName>
        <fullName evidence="1">Uncharacterized protein</fullName>
    </submittedName>
</protein>
<reference evidence="1 2" key="1">
    <citation type="submission" date="2020-08" db="EMBL/GenBank/DDBJ databases">
        <title>Novel species isolated from subtropical streams in China.</title>
        <authorList>
            <person name="Lu H."/>
        </authorList>
    </citation>
    <scope>NUCLEOTIDE SEQUENCE [LARGE SCALE GENOMIC DNA]</scope>
    <source>
        <strain evidence="1 2">NL8W</strain>
    </source>
</reference>
<keyword evidence="2" id="KW-1185">Reference proteome</keyword>
<dbReference type="RefSeq" id="WP_186951734.1">
    <property type="nucleotide sequence ID" value="NZ_JACOFX010000001.1"/>
</dbReference>
<accession>A0ABR6Z418</accession>
<name>A0ABR6Z418_9BURK</name>